<accession>A0AAW5NZT7</accession>
<dbReference type="Proteomes" id="UP001204548">
    <property type="component" value="Unassembled WGS sequence"/>
</dbReference>
<dbReference type="NCBIfam" id="NF033819">
    <property type="entry name" value="IS66_TnpB"/>
    <property type="match status" value="1"/>
</dbReference>
<gene>
    <name evidence="1" type="primary">tnpB</name>
    <name evidence="1" type="ORF">NXW97_19430</name>
</gene>
<organism evidence="1 2">
    <name type="scientific">Bacteroides faecis</name>
    <dbReference type="NCBI Taxonomy" id="674529"/>
    <lineage>
        <taxon>Bacteria</taxon>
        <taxon>Pseudomonadati</taxon>
        <taxon>Bacteroidota</taxon>
        <taxon>Bacteroidia</taxon>
        <taxon>Bacteroidales</taxon>
        <taxon>Bacteroidaceae</taxon>
        <taxon>Bacteroides</taxon>
    </lineage>
</organism>
<evidence type="ECO:0000313" key="2">
    <source>
        <dbReference type="Proteomes" id="UP001204548"/>
    </source>
</evidence>
<dbReference type="AlphaFoldDB" id="A0AAW5NZT7"/>
<sequence length="143" mass="16412">MFNLNDSNRFFLYPYPTDMRKSFYSLSGIVTNLMGMNVQDGDAYIFINKSLTGLKILHAEYGGLVIYNMKLERGAFKLPDIDTDDPATSKGIKWADLMMIVQGISPSEVHRCSRWEPKKSSVPSRFLRAETEVKRPDFRIFAM</sequence>
<dbReference type="PANTHER" id="PTHR36455">
    <property type="match status" value="1"/>
</dbReference>
<dbReference type="RefSeq" id="WP_258990741.1">
    <property type="nucleotide sequence ID" value="NZ_JANUTS010000001.1"/>
</dbReference>
<dbReference type="PANTHER" id="PTHR36455:SF1">
    <property type="entry name" value="BLR8292 PROTEIN"/>
    <property type="match status" value="1"/>
</dbReference>
<reference evidence="1" key="1">
    <citation type="submission" date="2022-08" db="EMBL/GenBank/DDBJ databases">
        <title>Genome Sequencing of Bacteroides fragilis Group Isolates with Nanopore Technology.</title>
        <authorList>
            <person name="Tisza M.J."/>
            <person name="Smith D."/>
            <person name="Dekker J.P."/>
        </authorList>
    </citation>
    <scope>NUCLEOTIDE SEQUENCE</scope>
    <source>
        <strain evidence="1">BFG-351</strain>
    </source>
</reference>
<comment type="caution">
    <text evidence="1">The sequence shown here is derived from an EMBL/GenBank/DDBJ whole genome shotgun (WGS) entry which is preliminary data.</text>
</comment>
<protein>
    <submittedName>
        <fullName evidence="1">IS66 family insertion sequence element accessory protein TnpB</fullName>
    </submittedName>
</protein>
<evidence type="ECO:0000313" key="1">
    <source>
        <dbReference type="EMBL" id="MCS2794141.1"/>
    </source>
</evidence>
<dbReference type="Pfam" id="PF05717">
    <property type="entry name" value="TnpB_IS66"/>
    <property type="match status" value="1"/>
</dbReference>
<dbReference type="EMBL" id="JANUTS010000001">
    <property type="protein sequence ID" value="MCS2794141.1"/>
    <property type="molecule type" value="Genomic_DNA"/>
</dbReference>
<name>A0AAW5NZT7_9BACE</name>
<dbReference type="InterPro" id="IPR008878">
    <property type="entry name" value="Transposase_IS66_Orf2"/>
</dbReference>
<proteinExistence type="predicted"/>